<dbReference type="InterPro" id="IPR000594">
    <property type="entry name" value="ThiF_NAD_FAD-bd"/>
</dbReference>
<gene>
    <name evidence="9" type="ORF">OGATHE_002012</name>
</gene>
<comment type="caution">
    <text evidence="9">The sequence shown here is derived from an EMBL/GenBank/DDBJ whole genome shotgun (WGS) entry which is preliminary data.</text>
</comment>
<organism evidence="9 10">
    <name type="scientific">Ogataea polymorpha</name>
    <dbReference type="NCBI Taxonomy" id="460523"/>
    <lineage>
        <taxon>Eukaryota</taxon>
        <taxon>Fungi</taxon>
        <taxon>Dikarya</taxon>
        <taxon>Ascomycota</taxon>
        <taxon>Saccharomycotina</taxon>
        <taxon>Pichiomycetes</taxon>
        <taxon>Pichiales</taxon>
        <taxon>Pichiaceae</taxon>
        <taxon>Ogataea</taxon>
    </lineage>
</organism>
<dbReference type="SUPFAM" id="SSF69572">
    <property type="entry name" value="Activating enzymes of the ubiquitin-like proteins"/>
    <property type="match status" value="1"/>
</dbReference>
<dbReference type="InterPro" id="IPR045886">
    <property type="entry name" value="ThiF/MoeB/HesA"/>
</dbReference>
<reference evidence="9" key="2">
    <citation type="submission" date="2021-01" db="EMBL/GenBank/DDBJ databases">
        <authorList>
            <person name="Schikora-Tamarit M.A."/>
        </authorList>
    </citation>
    <scope>NUCLEOTIDE SEQUENCE</scope>
    <source>
        <strain evidence="9">NCAIM Y.01608</strain>
    </source>
</reference>
<sequence length="494" mass="55625">MNDNEVNSKYDRQMRLWSSAGQKRLAGSAVCVIEANAVACETVKNLVLAGVGRIVLVDSERVSEEDLATNFFVVAEDTDKLRGECAAKHLGELNPDSAVLHEKTLFESLLTDPSFWSQFDCVVNCRLDPCVCLIDLLWDLSVPLLHVHSIGLYSLVRLYCEERTMVETHSSRADDLRIDAVWDELQEYVDSVDEARLAQVPYCVLLIKVYQKFMREHGRRPSTKEARQRLAQLGDGENVEEAIKKAALVTKRSSELSEELAKLMQEKVDLSTASSFWILVEALKQFYKKHGVLPLSGSLPDMASNTEEYLKLQGIYRAKHETDKEEFTKLALQLSSQHNRAADQIAQSGIELFVKNCSVLEVHRGSKKVWSSDMLSESNPVLQNTNIYFGFLALNTFYKEHKRHAAQKDQSEVRALAISELCRWETLKSFPDGLELVLDELLRAEGTALHNVCALTGGIASQEIIKILTNQYVSFDNCLTFDGVRGQTGSWKIE</sequence>
<evidence type="ECO:0000313" key="10">
    <source>
        <dbReference type="Proteomes" id="UP000788993"/>
    </source>
</evidence>
<evidence type="ECO:0000256" key="1">
    <source>
        <dbReference type="ARBA" id="ARBA00004496"/>
    </source>
</evidence>
<comment type="subcellular location">
    <subcellularLocation>
        <location evidence="1">Cytoplasm</location>
    </subcellularLocation>
</comment>
<dbReference type="GO" id="GO:0045116">
    <property type="term" value="P:protein neddylation"/>
    <property type="evidence" value="ECO:0007669"/>
    <property type="project" value="UniProtKB-UniRule"/>
</dbReference>
<comment type="function">
    <text evidence="6">Regulatory subunit of the dimeric UBA3-ULA1 E1 enzyme.</text>
</comment>
<dbReference type="PANTHER" id="PTHR10953">
    <property type="entry name" value="UBIQUITIN-ACTIVATING ENZYME E1"/>
    <property type="match status" value="1"/>
</dbReference>
<keyword evidence="10" id="KW-1185">Reference proteome</keyword>
<dbReference type="PIRSF" id="PIRSF039099">
    <property type="entry name" value="APP-BP1"/>
    <property type="match status" value="1"/>
</dbReference>
<feature type="domain" description="THIF-type NAD/FAD binding fold" evidence="8">
    <location>
        <begin position="10"/>
        <end position="488"/>
    </location>
</feature>
<keyword evidence="5 6" id="KW-0833">Ubl conjugation pathway</keyword>
<evidence type="ECO:0000259" key="8">
    <source>
        <dbReference type="Pfam" id="PF00899"/>
    </source>
</evidence>
<dbReference type="Proteomes" id="UP000788993">
    <property type="component" value="Unassembled WGS sequence"/>
</dbReference>
<proteinExistence type="inferred from homology"/>
<evidence type="ECO:0000256" key="5">
    <source>
        <dbReference type="ARBA" id="ARBA00022786"/>
    </source>
</evidence>
<dbReference type="EMBL" id="JAEUBD010000526">
    <property type="protein sequence ID" value="KAH3674032.1"/>
    <property type="molecule type" value="Genomic_DNA"/>
</dbReference>
<dbReference type="Gene3D" id="3.40.50.720">
    <property type="entry name" value="NAD(P)-binding Rossmann-like Domain"/>
    <property type="match status" value="2"/>
</dbReference>
<name>A0A9P8PLE7_9ASCO</name>
<evidence type="ECO:0000256" key="3">
    <source>
        <dbReference type="ARBA" id="ARBA00006868"/>
    </source>
</evidence>
<comment type="pathway">
    <text evidence="2 6">Protein modification; protein neddylation.</text>
</comment>
<dbReference type="AlphaFoldDB" id="A0A9P8PLE7"/>
<accession>A0A9P8PLE7</accession>
<keyword evidence="7" id="KW-0175">Coiled coil</keyword>
<evidence type="ECO:0000256" key="7">
    <source>
        <dbReference type="SAM" id="Coils"/>
    </source>
</evidence>
<dbReference type="InterPro" id="IPR030667">
    <property type="entry name" value="APP-BP1"/>
</dbReference>
<dbReference type="InterPro" id="IPR035985">
    <property type="entry name" value="Ubiquitin-activating_enz"/>
</dbReference>
<reference evidence="9" key="1">
    <citation type="journal article" date="2021" name="Open Biol.">
        <title>Shared evolutionary footprints suggest mitochondrial oxidative damage underlies multiple complex I losses in fungi.</title>
        <authorList>
            <person name="Schikora-Tamarit M.A."/>
            <person name="Marcet-Houben M."/>
            <person name="Nosek J."/>
            <person name="Gabaldon T."/>
        </authorList>
    </citation>
    <scope>NUCLEOTIDE SEQUENCE</scope>
    <source>
        <strain evidence="9">NCAIM Y.01608</strain>
    </source>
</reference>
<evidence type="ECO:0000256" key="6">
    <source>
        <dbReference type="PIRNR" id="PIRNR039099"/>
    </source>
</evidence>
<evidence type="ECO:0000256" key="4">
    <source>
        <dbReference type="ARBA" id="ARBA00022490"/>
    </source>
</evidence>
<evidence type="ECO:0000313" key="9">
    <source>
        <dbReference type="EMBL" id="KAH3674032.1"/>
    </source>
</evidence>
<dbReference type="PANTHER" id="PTHR10953:SF29">
    <property type="entry name" value="NEDD8-ACTIVATING ENZYME E1 REGULATORY SUBUNIT"/>
    <property type="match status" value="1"/>
</dbReference>
<keyword evidence="4" id="KW-0963">Cytoplasm</keyword>
<dbReference type="Pfam" id="PF00899">
    <property type="entry name" value="ThiF"/>
    <property type="match status" value="1"/>
</dbReference>
<dbReference type="GO" id="GO:0019781">
    <property type="term" value="F:NEDD8 activating enzyme activity"/>
    <property type="evidence" value="ECO:0007669"/>
    <property type="project" value="UniProtKB-UniRule"/>
</dbReference>
<evidence type="ECO:0000256" key="2">
    <source>
        <dbReference type="ARBA" id="ARBA00005032"/>
    </source>
</evidence>
<comment type="similarity">
    <text evidence="3 6">Belongs to the ubiquitin-activating E1 family. ULA1 subfamily.</text>
</comment>
<dbReference type="GO" id="GO:0005737">
    <property type="term" value="C:cytoplasm"/>
    <property type="evidence" value="ECO:0007669"/>
    <property type="project" value="UniProtKB-SubCell"/>
</dbReference>
<feature type="coiled-coil region" evidence="7">
    <location>
        <begin position="246"/>
        <end position="273"/>
    </location>
</feature>
<protein>
    <recommendedName>
        <fullName evidence="6">NEDD8-activating enzyme E1 regulatory subunit</fullName>
    </recommendedName>
</protein>